<sequence>MINSQVLKLIFNALLYYLEVQWDPDRFLPIKVIEPNRITVYSYDNQGRELTRQSTSR</sequence>
<dbReference type="AlphaFoldDB" id="A0A9P3AJ44"/>
<name>A0A9P3AJ44_PSEA0</name>
<protein>
    <recommendedName>
        <fullName evidence="3">YD repeat-containing protein</fullName>
    </recommendedName>
</protein>
<gene>
    <name evidence="1" type="ORF">PSE10A_53630</name>
</gene>
<evidence type="ECO:0000313" key="1">
    <source>
        <dbReference type="EMBL" id="GFZ62852.1"/>
    </source>
</evidence>
<reference evidence="1" key="1">
    <citation type="submission" date="2020-09" db="EMBL/GenBank/DDBJ databases">
        <title>Pseudomonas syringae pv. eriobotryae genome sequence causing loquat canker disease.</title>
        <authorList>
            <person name="Fukuda S."/>
            <person name="Tashiro H."/>
            <person name="Nagano Y."/>
        </authorList>
    </citation>
    <scope>NUCLEOTIDE SEQUENCE</scope>
    <source>
        <strain evidence="1">AM001</strain>
    </source>
</reference>
<accession>A0A9P3AJ44</accession>
<proteinExistence type="predicted"/>
<dbReference type="Proteomes" id="UP000630864">
    <property type="component" value="Unassembled WGS sequence"/>
</dbReference>
<dbReference type="EMBL" id="BMZW01000053">
    <property type="protein sequence ID" value="GFZ62852.1"/>
    <property type="molecule type" value="Genomic_DNA"/>
</dbReference>
<evidence type="ECO:0008006" key="3">
    <source>
        <dbReference type="Google" id="ProtNLM"/>
    </source>
</evidence>
<evidence type="ECO:0000313" key="2">
    <source>
        <dbReference type="Proteomes" id="UP000630864"/>
    </source>
</evidence>
<organism evidence="1 2">
    <name type="scientific">Pseudomonas amygdali pv. eriobotryae</name>
    <dbReference type="NCBI Taxonomy" id="129137"/>
    <lineage>
        <taxon>Bacteria</taxon>
        <taxon>Pseudomonadati</taxon>
        <taxon>Pseudomonadota</taxon>
        <taxon>Gammaproteobacteria</taxon>
        <taxon>Pseudomonadales</taxon>
        <taxon>Pseudomonadaceae</taxon>
        <taxon>Pseudomonas</taxon>
        <taxon>Pseudomonas amygdali</taxon>
    </lineage>
</organism>
<comment type="caution">
    <text evidence="1">The sequence shown here is derived from an EMBL/GenBank/DDBJ whole genome shotgun (WGS) entry which is preliminary data.</text>
</comment>